<protein>
    <submittedName>
        <fullName evidence="1">YshB family small membrane protein</fullName>
    </submittedName>
</protein>
<organism evidence="1 2">
    <name type="scientific">Pantoea eucrina</name>
    <dbReference type="NCBI Taxonomy" id="472693"/>
    <lineage>
        <taxon>Bacteria</taxon>
        <taxon>Pseudomonadati</taxon>
        <taxon>Pseudomonadota</taxon>
        <taxon>Gammaproteobacteria</taxon>
        <taxon>Enterobacterales</taxon>
        <taxon>Erwiniaceae</taxon>
        <taxon>Pantoea</taxon>
    </lineage>
</organism>
<dbReference type="RefSeq" id="WP_144380248.1">
    <property type="nucleotide sequence ID" value="NZ_CP083448.1"/>
</dbReference>
<reference evidence="1 2" key="1">
    <citation type="submission" date="2021-01" db="EMBL/GenBank/DDBJ databases">
        <title>Complete genome sequence of Pantoea eucrina OB49, a heavy metal tolerant bacterium with PGPR potential isolated from wheat in Algeria.</title>
        <authorList>
            <person name="Lekired A."/>
            <person name="Ouzari I.H."/>
        </authorList>
    </citation>
    <scope>NUCLEOTIDE SEQUENCE [LARGE SCALE GENOMIC DNA]</scope>
    <source>
        <strain evidence="1 2">OB49</strain>
    </source>
</reference>
<dbReference type="Proteomes" id="UP000809137">
    <property type="component" value="Unassembled WGS sequence"/>
</dbReference>
<name>A0ABS1Z8L0_9GAMM</name>
<dbReference type="InterPro" id="IPR047812">
    <property type="entry name" value="YshB"/>
</dbReference>
<evidence type="ECO:0000313" key="2">
    <source>
        <dbReference type="Proteomes" id="UP000809137"/>
    </source>
</evidence>
<sequence length="41" mass="4113">MLQSVMLTIAHNLAAIGSAVAHSPQTALAAMVCAITASLFS</sequence>
<accession>A0ABS1Z8L0</accession>
<evidence type="ECO:0000313" key="1">
    <source>
        <dbReference type="EMBL" id="MBM0748766.1"/>
    </source>
</evidence>
<proteinExistence type="predicted"/>
<keyword evidence="2" id="KW-1185">Reference proteome</keyword>
<dbReference type="NCBIfam" id="NF033841">
    <property type="entry name" value="small_YshB"/>
    <property type="match status" value="1"/>
</dbReference>
<gene>
    <name evidence="1" type="ORF">JJB79_15315</name>
</gene>
<dbReference type="GeneID" id="84692911"/>
<dbReference type="EMBL" id="JAFCXS010000013">
    <property type="protein sequence ID" value="MBM0748766.1"/>
    <property type="molecule type" value="Genomic_DNA"/>
</dbReference>
<comment type="caution">
    <text evidence="1">The sequence shown here is derived from an EMBL/GenBank/DDBJ whole genome shotgun (WGS) entry which is preliminary data.</text>
</comment>